<dbReference type="EMBL" id="ML210152">
    <property type="protein sequence ID" value="TFK29031.1"/>
    <property type="molecule type" value="Genomic_DNA"/>
</dbReference>
<organism evidence="1 2">
    <name type="scientific">Coprinopsis marcescibilis</name>
    <name type="common">Agaric fungus</name>
    <name type="synonym">Psathyrella marcescibilis</name>
    <dbReference type="NCBI Taxonomy" id="230819"/>
    <lineage>
        <taxon>Eukaryota</taxon>
        <taxon>Fungi</taxon>
        <taxon>Dikarya</taxon>
        <taxon>Basidiomycota</taxon>
        <taxon>Agaricomycotina</taxon>
        <taxon>Agaricomycetes</taxon>
        <taxon>Agaricomycetidae</taxon>
        <taxon>Agaricales</taxon>
        <taxon>Agaricineae</taxon>
        <taxon>Psathyrellaceae</taxon>
        <taxon>Coprinopsis</taxon>
    </lineage>
</organism>
<gene>
    <name evidence="1" type="ORF">FA15DRAFT_633020</name>
</gene>
<keyword evidence="2" id="KW-1185">Reference proteome</keyword>
<evidence type="ECO:0008006" key="3">
    <source>
        <dbReference type="Google" id="ProtNLM"/>
    </source>
</evidence>
<dbReference type="Gene3D" id="2.60.40.640">
    <property type="match status" value="1"/>
</dbReference>
<dbReference type="OrthoDB" id="3262423at2759"/>
<accession>A0A5C3LK60</accession>
<protein>
    <recommendedName>
        <fullName evidence="3">Arrestin-like N-terminal domain-containing protein</fullName>
    </recommendedName>
</protein>
<evidence type="ECO:0000313" key="2">
    <source>
        <dbReference type="Proteomes" id="UP000307440"/>
    </source>
</evidence>
<dbReference type="Proteomes" id="UP000307440">
    <property type="component" value="Unassembled WGS sequence"/>
</dbReference>
<dbReference type="AlphaFoldDB" id="A0A5C3LK60"/>
<dbReference type="InterPro" id="IPR014752">
    <property type="entry name" value="Arrestin-like_C"/>
</dbReference>
<reference evidence="1 2" key="1">
    <citation type="journal article" date="2019" name="Nat. Ecol. Evol.">
        <title>Megaphylogeny resolves global patterns of mushroom evolution.</title>
        <authorList>
            <person name="Varga T."/>
            <person name="Krizsan K."/>
            <person name="Foldi C."/>
            <person name="Dima B."/>
            <person name="Sanchez-Garcia M."/>
            <person name="Sanchez-Ramirez S."/>
            <person name="Szollosi G.J."/>
            <person name="Szarkandi J.G."/>
            <person name="Papp V."/>
            <person name="Albert L."/>
            <person name="Andreopoulos W."/>
            <person name="Angelini C."/>
            <person name="Antonin V."/>
            <person name="Barry K.W."/>
            <person name="Bougher N.L."/>
            <person name="Buchanan P."/>
            <person name="Buyck B."/>
            <person name="Bense V."/>
            <person name="Catcheside P."/>
            <person name="Chovatia M."/>
            <person name="Cooper J."/>
            <person name="Damon W."/>
            <person name="Desjardin D."/>
            <person name="Finy P."/>
            <person name="Geml J."/>
            <person name="Haridas S."/>
            <person name="Hughes K."/>
            <person name="Justo A."/>
            <person name="Karasinski D."/>
            <person name="Kautmanova I."/>
            <person name="Kiss B."/>
            <person name="Kocsube S."/>
            <person name="Kotiranta H."/>
            <person name="LaButti K.M."/>
            <person name="Lechner B.E."/>
            <person name="Liimatainen K."/>
            <person name="Lipzen A."/>
            <person name="Lukacs Z."/>
            <person name="Mihaltcheva S."/>
            <person name="Morgado L.N."/>
            <person name="Niskanen T."/>
            <person name="Noordeloos M.E."/>
            <person name="Ohm R.A."/>
            <person name="Ortiz-Santana B."/>
            <person name="Ovrebo C."/>
            <person name="Racz N."/>
            <person name="Riley R."/>
            <person name="Savchenko A."/>
            <person name="Shiryaev A."/>
            <person name="Soop K."/>
            <person name="Spirin V."/>
            <person name="Szebenyi C."/>
            <person name="Tomsovsky M."/>
            <person name="Tulloss R.E."/>
            <person name="Uehling J."/>
            <person name="Grigoriev I.V."/>
            <person name="Vagvolgyi C."/>
            <person name="Papp T."/>
            <person name="Martin F.M."/>
            <person name="Miettinen O."/>
            <person name="Hibbett D.S."/>
            <person name="Nagy L.G."/>
        </authorList>
    </citation>
    <scope>NUCLEOTIDE SEQUENCE [LARGE SCALE GENOMIC DNA]</scope>
    <source>
        <strain evidence="1 2">CBS 121175</strain>
    </source>
</reference>
<proteinExistence type="predicted"/>
<evidence type="ECO:0000313" key="1">
    <source>
        <dbReference type="EMBL" id="TFK29031.1"/>
    </source>
</evidence>
<name>A0A5C3LK60_COPMA</name>
<sequence length="513" mass="55675">MTSTGPQPNGPYSGSTLLAPPNYSSLSVANPPLYPSTVEYDIASILTSEGPSPPLRTHEYHLSEGANATPWATLHLSSTAPRNAHRPRYIGGDDVSGTVNLNLKNASAISSIRLLLRGTMITSSLVEGSYRFLEESIPIWDKSTNSPPVHKENGKLVGKYEWPFSFPFPTEYIPPTAGASPANKGSTACPVPQTLMQKNVSASVVYEVVLRIVSGIFKRKFKLQTSILYIPLNRSAPLLEGRKNAYKNGAFIPGPLADPDGWTKLPDLEIAVTRRRKSVGSSSSKTGASSAGPQDKVICSIYIGNPTEYARGSVIPCYLMYGNGKEDAELIQAFKSQAQRCLKLELKQSLTYFQNPQQAMSGAVFKLQKSGHSNSYTVGQVDIVGEAVWWDPPYDAWTTKGPENKLEGEIHLDKELFPSTKASFLLVEYVVSASLVPSEDLEFTVLNDAGPEAATSSKSVDTPTKDLSTHGVVITTVNADGPMPIPFTPVQPKIRRPDQVVDVEYLVPGPTRY</sequence>